<dbReference type="Proteomes" id="UP000054477">
    <property type="component" value="Unassembled WGS sequence"/>
</dbReference>
<dbReference type="AlphaFoldDB" id="A0A0C9YBI3"/>
<sequence length="59" mass="6433">MATEDDEYDGYFILKGTAVIKAAWPECYLKDGQIDPGIRDPVVAAFSQNPGILQESDGI</sequence>
<keyword evidence="2" id="KW-1185">Reference proteome</keyword>
<organism evidence="1 2">
    <name type="scientific">Laccaria amethystina LaAM-08-1</name>
    <dbReference type="NCBI Taxonomy" id="1095629"/>
    <lineage>
        <taxon>Eukaryota</taxon>
        <taxon>Fungi</taxon>
        <taxon>Dikarya</taxon>
        <taxon>Basidiomycota</taxon>
        <taxon>Agaricomycotina</taxon>
        <taxon>Agaricomycetes</taxon>
        <taxon>Agaricomycetidae</taxon>
        <taxon>Agaricales</taxon>
        <taxon>Agaricineae</taxon>
        <taxon>Hydnangiaceae</taxon>
        <taxon>Laccaria</taxon>
    </lineage>
</organism>
<dbReference type="HOGENOM" id="CLU_2961150_0_0_1"/>
<gene>
    <name evidence="1" type="ORF">K443DRAFT_3918</name>
</gene>
<dbReference type="EMBL" id="KN838560">
    <property type="protein sequence ID" value="KIK05438.1"/>
    <property type="molecule type" value="Genomic_DNA"/>
</dbReference>
<evidence type="ECO:0000313" key="1">
    <source>
        <dbReference type="EMBL" id="KIK05438.1"/>
    </source>
</evidence>
<reference evidence="2" key="2">
    <citation type="submission" date="2015-01" db="EMBL/GenBank/DDBJ databases">
        <title>Evolutionary Origins and Diversification of the Mycorrhizal Mutualists.</title>
        <authorList>
            <consortium name="DOE Joint Genome Institute"/>
            <consortium name="Mycorrhizal Genomics Consortium"/>
            <person name="Kohler A."/>
            <person name="Kuo A."/>
            <person name="Nagy L.G."/>
            <person name="Floudas D."/>
            <person name="Copeland A."/>
            <person name="Barry K.W."/>
            <person name="Cichocki N."/>
            <person name="Veneault-Fourrey C."/>
            <person name="LaButti K."/>
            <person name="Lindquist E.A."/>
            <person name="Lipzen A."/>
            <person name="Lundell T."/>
            <person name="Morin E."/>
            <person name="Murat C."/>
            <person name="Riley R."/>
            <person name="Ohm R."/>
            <person name="Sun H."/>
            <person name="Tunlid A."/>
            <person name="Henrissat B."/>
            <person name="Grigoriev I.V."/>
            <person name="Hibbett D.S."/>
            <person name="Martin F."/>
        </authorList>
    </citation>
    <scope>NUCLEOTIDE SEQUENCE [LARGE SCALE GENOMIC DNA]</scope>
    <source>
        <strain evidence="2">LaAM-08-1</strain>
    </source>
</reference>
<dbReference type="OrthoDB" id="2789670at2759"/>
<reference evidence="1 2" key="1">
    <citation type="submission" date="2014-04" db="EMBL/GenBank/DDBJ databases">
        <authorList>
            <consortium name="DOE Joint Genome Institute"/>
            <person name="Kuo A."/>
            <person name="Kohler A."/>
            <person name="Nagy L.G."/>
            <person name="Floudas D."/>
            <person name="Copeland A."/>
            <person name="Barry K.W."/>
            <person name="Cichocki N."/>
            <person name="Veneault-Fourrey C."/>
            <person name="LaButti K."/>
            <person name="Lindquist E.A."/>
            <person name="Lipzen A."/>
            <person name="Lundell T."/>
            <person name="Morin E."/>
            <person name="Murat C."/>
            <person name="Sun H."/>
            <person name="Tunlid A."/>
            <person name="Henrissat B."/>
            <person name="Grigoriev I.V."/>
            <person name="Hibbett D.S."/>
            <person name="Martin F."/>
            <person name="Nordberg H.P."/>
            <person name="Cantor M.N."/>
            <person name="Hua S.X."/>
        </authorList>
    </citation>
    <scope>NUCLEOTIDE SEQUENCE [LARGE SCALE GENOMIC DNA]</scope>
    <source>
        <strain evidence="1 2">LaAM-08-1</strain>
    </source>
</reference>
<proteinExistence type="predicted"/>
<name>A0A0C9YBI3_9AGAR</name>
<protein>
    <submittedName>
        <fullName evidence="1">Uncharacterized protein</fullName>
    </submittedName>
</protein>
<accession>A0A0C9YBI3</accession>
<evidence type="ECO:0000313" key="2">
    <source>
        <dbReference type="Proteomes" id="UP000054477"/>
    </source>
</evidence>